<evidence type="ECO:0000313" key="2">
    <source>
        <dbReference type="EMBL" id="NYE73447.1"/>
    </source>
</evidence>
<evidence type="ECO:0000313" key="3">
    <source>
        <dbReference type="Proteomes" id="UP000569914"/>
    </source>
</evidence>
<feature type="chain" id="PRO_5031257065" description="Secreted protein" evidence="1">
    <location>
        <begin position="37"/>
        <end position="85"/>
    </location>
</feature>
<dbReference type="EMBL" id="JACCBU010000001">
    <property type="protein sequence ID" value="NYE73447.1"/>
    <property type="molecule type" value="Genomic_DNA"/>
</dbReference>
<gene>
    <name evidence="2" type="ORF">BKA15_004776</name>
</gene>
<dbReference type="RefSeq" id="WP_179754943.1">
    <property type="nucleotide sequence ID" value="NZ_JACCBU010000001.1"/>
</dbReference>
<accession>A0A7Y9IB49</accession>
<protein>
    <recommendedName>
        <fullName evidence="4">Secreted protein</fullName>
    </recommendedName>
</protein>
<organism evidence="2 3">
    <name type="scientific">Microlunatus parietis</name>
    <dbReference type="NCBI Taxonomy" id="682979"/>
    <lineage>
        <taxon>Bacteria</taxon>
        <taxon>Bacillati</taxon>
        <taxon>Actinomycetota</taxon>
        <taxon>Actinomycetes</taxon>
        <taxon>Propionibacteriales</taxon>
        <taxon>Propionibacteriaceae</taxon>
        <taxon>Microlunatus</taxon>
    </lineage>
</organism>
<comment type="caution">
    <text evidence="2">The sequence shown here is derived from an EMBL/GenBank/DDBJ whole genome shotgun (WGS) entry which is preliminary data.</text>
</comment>
<evidence type="ECO:0000256" key="1">
    <source>
        <dbReference type="SAM" id="SignalP"/>
    </source>
</evidence>
<dbReference type="Proteomes" id="UP000569914">
    <property type="component" value="Unassembled WGS sequence"/>
</dbReference>
<evidence type="ECO:0008006" key="4">
    <source>
        <dbReference type="Google" id="ProtNLM"/>
    </source>
</evidence>
<dbReference type="AlphaFoldDB" id="A0A7Y9IB49"/>
<proteinExistence type="predicted"/>
<feature type="signal peptide" evidence="1">
    <location>
        <begin position="1"/>
        <end position="36"/>
    </location>
</feature>
<sequence>MKRIDGPSTRKIIAHGIAAGLAVLAFSAGTATSANAGVTAVYGPYQDSTQCWIDVEAAHENGQTVTQGCQWRSYNGRWGYYFTAY</sequence>
<name>A0A7Y9IB49_9ACTN</name>
<keyword evidence="1" id="KW-0732">Signal</keyword>
<reference evidence="2 3" key="1">
    <citation type="submission" date="2020-07" db="EMBL/GenBank/DDBJ databases">
        <title>Sequencing the genomes of 1000 actinobacteria strains.</title>
        <authorList>
            <person name="Klenk H.-P."/>
        </authorList>
    </citation>
    <scope>NUCLEOTIDE SEQUENCE [LARGE SCALE GENOMIC DNA]</scope>
    <source>
        <strain evidence="2 3">DSM 22083</strain>
    </source>
</reference>
<keyword evidence="3" id="KW-1185">Reference proteome</keyword>